<feature type="transmembrane region" description="Helical" evidence="1">
    <location>
        <begin position="83"/>
        <end position="102"/>
    </location>
</feature>
<dbReference type="AlphaFoldDB" id="T1A8R5"/>
<evidence type="ECO:0000313" key="2">
    <source>
        <dbReference type="EMBL" id="EQD37289.1"/>
    </source>
</evidence>
<feature type="transmembrane region" description="Helical" evidence="1">
    <location>
        <begin position="54"/>
        <end position="76"/>
    </location>
</feature>
<dbReference type="InterPro" id="IPR050598">
    <property type="entry name" value="AminoAcid_Transporter"/>
</dbReference>
<comment type="caution">
    <text evidence="2">The sequence shown here is derived from an EMBL/GenBank/DDBJ whole genome shotgun (WGS) entry which is preliminary data.</text>
</comment>
<dbReference type="PANTHER" id="PTHR11785:SF512">
    <property type="entry name" value="SOBREMESA, ISOFORM B"/>
    <property type="match status" value="1"/>
</dbReference>
<reference evidence="2" key="1">
    <citation type="submission" date="2013-08" db="EMBL/GenBank/DDBJ databases">
        <authorList>
            <person name="Mendez C."/>
            <person name="Richter M."/>
            <person name="Ferrer M."/>
            <person name="Sanchez J."/>
        </authorList>
    </citation>
    <scope>NUCLEOTIDE SEQUENCE</scope>
</reference>
<proteinExistence type="predicted"/>
<dbReference type="PANTHER" id="PTHR11785">
    <property type="entry name" value="AMINO ACID TRANSPORTER"/>
    <property type="match status" value="1"/>
</dbReference>
<protein>
    <submittedName>
        <fullName evidence="2">Amino acid permease-associated region</fullName>
    </submittedName>
</protein>
<organism evidence="2">
    <name type="scientific">mine drainage metagenome</name>
    <dbReference type="NCBI Taxonomy" id="410659"/>
    <lineage>
        <taxon>unclassified sequences</taxon>
        <taxon>metagenomes</taxon>
        <taxon>ecological metagenomes</taxon>
    </lineage>
</organism>
<evidence type="ECO:0000256" key="1">
    <source>
        <dbReference type="SAM" id="Phobius"/>
    </source>
</evidence>
<keyword evidence="1" id="KW-0472">Membrane</keyword>
<keyword evidence="1" id="KW-1133">Transmembrane helix</keyword>
<feature type="non-terminal residue" evidence="2">
    <location>
        <position position="1"/>
    </location>
</feature>
<accession>T1A8R5</accession>
<feature type="transmembrane region" description="Helical" evidence="1">
    <location>
        <begin position="29"/>
        <end position="48"/>
    </location>
</feature>
<dbReference type="GO" id="GO:0015179">
    <property type="term" value="F:L-amino acid transmembrane transporter activity"/>
    <property type="evidence" value="ECO:0007669"/>
    <property type="project" value="TreeGrafter"/>
</dbReference>
<feature type="transmembrane region" description="Helical" evidence="1">
    <location>
        <begin position="108"/>
        <end position="128"/>
    </location>
</feature>
<dbReference type="Gene3D" id="1.20.1740.10">
    <property type="entry name" value="Amino acid/polyamine transporter I"/>
    <property type="match status" value="1"/>
</dbReference>
<feature type="non-terminal residue" evidence="2">
    <location>
        <position position="129"/>
    </location>
</feature>
<keyword evidence="1" id="KW-0812">Transmembrane</keyword>
<name>T1A8R5_9ZZZZ</name>
<dbReference type="EMBL" id="AUZX01013000">
    <property type="protein sequence ID" value="EQD37289.1"/>
    <property type="molecule type" value="Genomic_DNA"/>
</dbReference>
<gene>
    <name evidence="2" type="ORF">B1A_17668</name>
</gene>
<reference evidence="2" key="2">
    <citation type="journal article" date="2014" name="ISME J.">
        <title>Microbial stratification in low pH oxic and suboxic macroscopic growths along an acid mine drainage.</title>
        <authorList>
            <person name="Mendez-Garcia C."/>
            <person name="Mesa V."/>
            <person name="Sprenger R.R."/>
            <person name="Richter M."/>
            <person name="Diez M.S."/>
            <person name="Solano J."/>
            <person name="Bargiela R."/>
            <person name="Golyshina O.V."/>
            <person name="Manteca A."/>
            <person name="Ramos J.L."/>
            <person name="Gallego J.R."/>
            <person name="Llorente I."/>
            <person name="Martins Dos Santos V.A."/>
            <person name="Jensen O.N."/>
            <person name="Pelaez A.I."/>
            <person name="Sanchez J."/>
            <person name="Ferrer M."/>
        </authorList>
    </citation>
    <scope>NUCLEOTIDE SEQUENCE</scope>
</reference>
<sequence length="129" mass="13699">RDALLAAGRPRGVVRCALRRGARRGAAPLGRIFAYLLESYGPLPAFLFGWTELAVVRAAALGATATIFAEYLGYFIPLTAQQVRYVAALAIVVIGTINYIGVRRAASLMSVATLAKYIALLGLGLLAFT</sequence>